<organism evidence="1 2">
    <name type="scientific">Streptomyces vulcanius</name>
    <dbReference type="NCBI Taxonomy" id="1441876"/>
    <lineage>
        <taxon>Bacteria</taxon>
        <taxon>Bacillati</taxon>
        <taxon>Actinomycetota</taxon>
        <taxon>Actinomycetes</taxon>
        <taxon>Kitasatosporales</taxon>
        <taxon>Streptomycetaceae</taxon>
        <taxon>Streptomyces</taxon>
    </lineage>
</organism>
<accession>A0ABV9AFA0</accession>
<sequence>MNGLLKCGNCNERCIEPDEGETGDENGYASRYCGECVVSYGMPSPDEQSFRTIVADWENAVGDDGETTCVDLRPVVITVEATTYEEAIERASDILQTHFGASVEQLYAEDIERDWWFGLNDCEPFLRVNAFFMGAPTLINDGDHFNALR</sequence>
<gene>
    <name evidence="1" type="ORF">ACFPIH_02795</name>
</gene>
<name>A0ABV9AFA0_9ACTN</name>
<comment type="caution">
    <text evidence="1">The sequence shown here is derived from an EMBL/GenBank/DDBJ whole genome shotgun (WGS) entry which is preliminary data.</text>
</comment>
<protein>
    <submittedName>
        <fullName evidence="1">Uncharacterized protein</fullName>
    </submittedName>
</protein>
<dbReference type="Proteomes" id="UP001595839">
    <property type="component" value="Unassembled WGS sequence"/>
</dbReference>
<evidence type="ECO:0000313" key="2">
    <source>
        <dbReference type="Proteomes" id="UP001595839"/>
    </source>
</evidence>
<reference evidence="2" key="1">
    <citation type="journal article" date="2019" name="Int. J. Syst. Evol. Microbiol.">
        <title>The Global Catalogue of Microorganisms (GCM) 10K type strain sequencing project: providing services to taxonomists for standard genome sequencing and annotation.</title>
        <authorList>
            <consortium name="The Broad Institute Genomics Platform"/>
            <consortium name="The Broad Institute Genome Sequencing Center for Infectious Disease"/>
            <person name="Wu L."/>
            <person name="Ma J."/>
        </authorList>
    </citation>
    <scope>NUCLEOTIDE SEQUENCE [LARGE SCALE GENOMIC DNA]</scope>
    <source>
        <strain evidence="2">CGMCC 4.7177</strain>
    </source>
</reference>
<proteinExistence type="predicted"/>
<evidence type="ECO:0000313" key="1">
    <source>
        <dbReference type="EMBL" id="MFC4498458.1"/>
    </source>
</evidence>
<dbReference type="EMBL" id="JBHSFK010000002">
    <property type="protein sequence ID" value="MFC4498458.1"/>
    <property type="molecule type" value="Genomic_DNA"/>
</dbReference>
<dbReference type="RefSeq" id="WP_381167774.1">
    <property type="nucleotide sequence ID" value="NZ_JBHSFK010000002.1"/>
</dbReference>
<keyword evidence="2" id="KW-1185">Reference proteome</keyword>